<dbReference type="InterPro" id="IPR033414">
    <property type="entry name" value="Sensor_dom"/>
</dbReference>
<evidence type="ECO:0000256" key="1">
    <source>
        <dbReference type="SAM" id="Phobius"/>
    </source>
</evidence>
<gene>
    <name evidence="3" type="ORF">Dpo_3c00770</name>
</gene>
<keyword evidence="1" id="KW-0812">Transmembrane</keyword>
<dbReference type="Proteomes" id="UP000014216">
    <property type="component" value="Unassembled WGS sequence"/>
</dbReference>
<dbReference type="AlphaFoldDB" id="S0FZ40"/>
<dbReference type="RefSeq" id="WP_006965263.1">
    <property type="nucleotide sequence ID" value="NZ_APJX01000003.1"/>
</dbReference>
<dbReference type="PATRIC" id="fig|1286635.3.peg.1637"/>
<organism evidence="3 4">
    <name type="scientific">Desulfotignum phosphitoxidans DSM 13687</name>
    <dbReference type="NCBI Taxonomy" id="1286635"/>
    <lineage>
        <taxon>Bacteria</taxon>
        <taxon>Pseudomonadati</taxon>
        <taxon>Thermodesulfobacteriota</taxon>
        <taxon>Desulfobacteria</taxon>
        <taxon>Desulfobacterales</taxon>
        <taxon>Desulfobacteraceae</taxon>
        <taxon>Desulfotignum</taxon>
    </lineage>
</organism>
<dbReference type="EMBL" id="APJX01000003">
    <property type="protein sequence ID" value="EMS79935.1"/>
    <property type="molecule type" value="Genomic_DNA"/>
</dbReference>
<accession>S0FZ40</accession>
<evidence type="ECO:0000259" key="2">
    <source>
        <dbReference type="Pfam" id="PF17149"/>
    </source>
</evidence>
<sequence length="232" mass="26520">MKPAPLKLLSLIREQITLFTRPGLTRRVLLYILLCSSFFTLLSTGVQLYTDYQRDRSDIHHHIDFIRDSYLEPLAVHAYNMDYHQLNLLLAGIFNFKDIVYLEISEPLDSTRQTLTKMGTLPENRTICREFTLTYPSDPGKGPQHAFLMVAASLTNVYQRLWDKTLVILVSNAVKTFMAALCIFVIIQYVITRHLVRMAAYTKGLHMDQPALPLNLRDCKDLSGPGDESQGL</sequence>
<dbReference type="OrthoDB" id="5522918at2"/>
<reference evidence="3 4" key="1">
    <citation type="journal article" date="2013" name="Genome Announc.">
        <title>Draft Genome Sequence of Desulfotignum phosphitoxidans DSM 13687 Strain FiPS-3.</title>
        <authorList>
            <person name="Poehlein A."/>
            <person name="Daniel R."/>
            <person name="Simeonova D.D."/>
        </authorList>
    </citation>
    <scope>NUCLEOTIDE SEQUENCE [LARGE SCALE GENOMIC DNA]</scope>
    <source>
        <strain evidence="3 4">DSM 13687</strain>
    </source>
</reference>
<proteinExistence type="predicted"/>
<keyword evidence="1" id="KW-0472">Membrane</keyword>
<keyword evidence="4" id="KW-1185">Reference proteome</keyword>
<feature type="transmembrane region" description="Helical" evidence="1">
    <location>
        <begin position="28"/>
        <end position="49"/>
    </location>
</feature>
<feature type="transmembrane region" description="Helical" evidence="1">
    <location>
        <begin position="166"/>
        <end position="191"/>
    </location>
</feature>
<keyword evidence="3" id="KW-0418">Kinase</keyword>
<dbReference type="Pfam" id="PF17149">
    <property type="entry name" value="CHASE5"/>
    <property type="match status" value="1"/>
</dbReference>
<dbReference type="GO" id="GO:0004673">
    <property type="term" value="F:protein histidine kinase activity"/>
    <property type="evidence" value="ECO:0007669"/>
    <property type="project" value="UniProtKB-EC"/>
</dbReference>
<dbReference type="EC" id="2.7.13.3" evidence="3"/>
<keyword evidence="1" id="KW-1133">Transmembrane helix</keyword>
<keyword evidence="3" id="KW-0808">Transferase</keyword>
<comment type="caution">
    <text evidence="3">The sequence shown here is derived from an EMBL/GenBank/DDBJ whole genome shotgun (WGS) entry which is preliminary data.</text>
</comment>
<protein>
    <submittedName>
        <fullName evidence="3">PAS/PAC sensor hybrid histidine kinase</fullName>
        <ecNumber evidence="3">2.7.13.3</ecNumber>
    </submittedName>
</protein>
<feature type="domain" description="Periplasmic sensor" evidence="2">
    <location>
        <begin position="51"/>
        <end position="161"/>
    </location>
</feature>
<evidence type="ECO:0000313" key="4">
    <source>
        <dbReference type="Proteomes" id="UP000014216"/>
    </source>
</evidence>
<name>S0FZ40_9BACT</name>
<evidence type="ECO:0000313" key="3">
    <source>
        <dbReference type="EMBL" id="EMS79935.1"/>
    </source>
</evidence>